<keyword evidence="2" id="KW-1185">Reference proteome</keyword>
<organism evidence="1 2">
    <name type="scientific">Psophocarpus tetragonolobus</name>
    <name type="common">Winged bean</name>
    <name type="synonym">Dolichos tetragonolobus</name>
    <dbReference type="NCBI Taxonomy" id="3891"/>
    <lineage>
        <taxon>Eukaryota</taxon>
        <taxon>Viridiplantae</taxon>
        <taxon>Streptophyta</taxon>
        <taxon>Embryophyta</taxon>
        <taxon>Tracheophyta</taxon>
        <taxon>Spermatophyta</taxon>
        <taxon>Magnoliopsida</taxon>
        <taxon>eudicotyledons</taxon>
        <taxon>Gunneridae</taxon>
        <taxon>Pentapetalae</taxon>
        <taxon>rosids</taxon>
        <taxon>fabids</taxon>
        <taxon>Fabales</taxon>
        <taxon>Fabaceae</taxon>
        <taxon>Papilionoideae</taxon>
        <taxon>50 kb inversion clade</taxon>
        <taxon>NPAAA clade</taxon>
        <taxon>indigoferoid/millettioid clade</taxon>
        <taxon>Phaseoleae</taxon>
        <taxon>Psophocarpus</taxon>
    </lineage>
</organism>
<reference evidence="1 2" key="1">
    <citation type="submission" date="2024-01" db="EMBL/GenBank/DDBJ databases">
        <title>The genomes of 5 underutilized Papilionoideae crops provide insights into root nodulation and disease resistanc.</title>
        <authorList>
            <person name="Jiang F."/>
        </authorList>
    </citation>
    <scope>NUCLEOTIDE SEQUENCE [LARGE SCALE GENOMIC DNA]</scope>
    <source>
        <strain evidence="1">DUOXIRENSHENG_FW03</strain>
        <tissue evidence="1">Leaves</tissue>
    </source>
</reference>
<evidence type="ECO:0000313" key="1">
    <source>
        <dbReference type="EMBL" id="KAK7389773.1"/>
    </source>
</evidence>
<dbReference type="Proteomes" id="UP001386955">
    <property type="component" value="Unassembled WGS sequence"/>
</dbReference>
<dbReference type="AlphaFoldDB" id="A0AAN9XEQ2"/>
<proteinExistence type="predicted"/>
<gene>
    <name evidence="1" type="ORF">VNO78_25066</name>
</gene>
<sequence>MVLASVELLGVSIASCLIIRKRRFVYDIYVRLNIQNFFLFFYDNALNPCDSVICGIPLFLVGFSLI</sequence>
<comment type="caution">
    <text evidence="1">The sequence shown here is derived from an EMBL/GenBank/DDBJ whole genome shotgun (WGS) entry which is preliminary data.</text>
</comment>
<accession>A0AAN9XEQ2</accession>
<protein>
    <submittedName>
        <fullName evidence="1">Uncharacterized protein</fullName>
    </submittedName>
</protein>
<dbReference type="EMBL" id="JAYMYS010000006">
    <property type="protein sequence ID" value="KAK7389773.1"/>
    <property type="molecule type" value="Genomic_DNA"/>
</dbReference>
<name>A0AAN9XEQ2_PSOTE</name>
<evidence type="ECO:0000313" key="2">
    <source>
        <dbReference type="Proteomes" id="UP001386955"/>
    </source>
</evidence>